<reference evidence="1 2" key="1">
    <citation type="submission" date="2024-09" db="EMBL/GenBank/DDBJ databases">
        <authorList>
            <person name="Sun Q."/>
            <person name="Mori K."/>
        </authorList>
    </citation>
    <scope>NUCLEOTIDE SEQUENCE [LARGE SCALE GENOMIC DNA]</scope>
    <source>
        <strain evidence="1 2">JCM 11411</strain>
    </source>
</reference>
<gene>
    <name evidence="1" type="ORF">ACFFQ6_37480</name>
</gene>
<evidence type="ECO:0000313" key="2">
    <source>
        <dbReference type="Proteomes" id="UP001589587"/>
    </source>
</evidence>
<dbReference type="Proteomes" id="UP001589587">
    <property type="component" value="Unassembled WGS sequence"/>
</dbReference>
<protein>
    <submittedName>
        <fullName evidence="1">Site-specific integrase</fullName>
    </submittedName>
</protein>
<proteinExistence type="predicted"/>
<organism evidence="1 2">
    <name type="scientific">Rhodococcus baikonurensis</name>
    <dbReference type="NCBI Taxonomy" id="172041"/>
    <lineage>
        <taxon>Bacteria</taxon>
        <taxon>Bacillati</taxon>
        <taxon>Actinomycetota</taxon>
        <taxon>Actinomycetes</taxon>
        <taxon>Mycobacteriales</taxon>
        <taxon>Nocardiaceae</taxon>
        <taxon>Rhodococcus</taxon>
        <taxon>Rhodococcus erythropolis group</taxon>
    </lineage>
</organism>
<accession>A0ABV5XSF6</accession>
<name>A0ABV5XSF6_9NOCA</name>
<keyword evidence="2" id="KW-1185">Reference proteome</keyword>
<evidence type="ECO:0000313" key="1">
    <source>
        <dbReference type="EMBL" id="MFB9785396.1"/>
    </source>
</evidence>
<dbReference type="EMBL" id="JBHMAS010000117">
    <property type="protein sequence ID" value="MFB9785396.1"/>
    <property type="molecule type" value="Genomic_DNA"/>
</dbReference>
<sequence>MSTAVKHMTRPERFEVTPVPHSRIRQLHKQFPPREFELWWPHTAASAEEVEARLNCSVLAEAAVTTRAGRHRGVIKILTWLASVPGDTWQARWLASGAENIRGSRYGATASWADLPVEWIARQGRPVRHDRNDLAAGLLMLLCLDVIRPQLPWMLSQAHPFLAPMMAKLRDPDGFARLDELAATQPDTSRADARIAATRIATLLVSKGGTVTEITVGDCVELIETMAQVHSRRGQKKIDFYLRLRAMGIFPEDAPHSIRAFGA</sequence>
<feature type="non-terminal residue" evidence="1">
    <location>
        <position position="263"/>
    </location>
</feature>
<comment type="caution">
    <text evidence="1">The sequence shown here is derived from an EMBL/GenBank/DDBJ whole genome shotgun (WGS) entry which is preliminary data.</text>
</comment>